<evidence type="ECO:0000313" key="7">
    <source>
        <dbReference type="Proteomes" id="UP000467124"/>
    </source>
</evidence>
<evidence type="ECO:0000313" key="6">
    <source>
        <dbReference type="EMBL" id="MYR31075.1"/>
    </source>
</evidence>
<feature type="region of interest" description="Disordered" evidence="4">
    <location>
        <begin position="204"/>
        <end position="226"/>
    </location>
</feature>
<dbReference type="GO" id="GO:0010181">
    <property type="term" value="F:FMN binding"/>
    <property type="evidence" value="ECO:0007669"/>
    <property type="project" value="InterPro"/>
</dbReference>
<evidence type="ECO:0000259" key="5">
    <source>
        <dbReference type="SMART" id="SM00903"/>
    </source>
</evidence>
<dbReference type="Gene3D" id="2.30.110.10">
    <property type="entry name" value="Electron Transport, Fmn-binding Protein, Chain A"/>
    <property type="match status" value="1"/>
</dbReference>
<proteinExistence type="inferred from homology"/>
<gene>
    <name evidence="6" type="ORF">GTW20_01995</name>
</gene>
<dbReference type="RefSeq" id="WP_017535404.1">
    <property type="nucleotide sequence ID" value="NZ_JBEYGQ010000003.1"/>
</dbReference>
<evidence type="ECO:0000256" key="4">
    <source>
        <dbReference type="SAM" id="MobiDB-lite"/>
    </source>
</evidence>
<dbReference type="PANTHER" id="PTHR43567:SF1">
    <property type="entry name" value="FLAVOREDOXIN"/>
    <property type="match status" value="1"/>
</dbReference>
<dbReference type="AlphaFoldDB" id="A0A7K2IMQ0"/>
<dbReference type="InterPro" id="IPR002563">
    <property type="entry name" value="Flavin_Rdtase-like_dom"/>
</dbReference>
<protein>
    <submittedName>
        <fullName evidence="6">Flavin reductase family protein</fullName>
    </submittedName>
</protein>
<sequence length="226" mass="24395">MTTDTHRNPSVDPGSHREIEPRVLYFGTPVALVSTLNEDGTPNLAPISSLWALGMLLVVGLGATGQTARNLEERPEMVVNMPSADLWERVERLAPLTGRDPVPEGKPPGCRFEADKFGAAGLTATGSVLVGPPRVAQCPLQLETKVRHVRADDSGEHVIVEARVVRVHAEKGVIVPGTHHIDPASWNPLIYSFRHYFGLGAERGYSHRSQTPTRGAGGRAPEPSRA</sequence>
<dbReference type="Proteomes" id="UP000467124">
    <property type="component" value="Unassembled WGS sequence"/>
</dbReference>
<dbReference type="InterPro" id="IPR012349">
    <property type="entry name" value="Split_barrel_FMN-bd"/>
</dbReference>
<evidence type="ECO:0000256" key="2">
    <source>
        <dbReference type="ARBA" id="ARBA00022630"/>
    </source>
</evidence>
<dbReference type="EMBL" id="WWHY01000001">
    <property type="protein sequence ID" value="MYR31075.1"/>
    <property type="molecule type" value="Genomic_DNA"/>
</dbReference>
<comment type="similarity">
    <text evidence="3">Belongs to the flavoredoxin family.</text>
</comment>
<dbReference type="GO" id="GO:0016646">
    <property type="term" value="F:oxidoreductase activity, acting on the CH-NH group of donors, NAD or NADP as acceptor"/>
    <property type="evidence" value="ECO:0007669"/>
    <property type="project" value="UniProtKB-ARBA"/>
</dbReference>
<keyword evidence="2" id="KW-0285">Flavoprotein</keyword>
<dbReference type="SMART" id="SM00903">
    <property type="entry name" value="Flavin_Reduct"/>
    <property type="match status" value="1"/>
</dbReference>
<name>A0A7K2IMQ0_9ACTN</name>
<accession>A0A7K2IMQ0</accession>
<evidence type="ECO:0000256" key="3">
    <source>
        <dbReference type="ARBA" id="ARBA00038054"/>
    </source>
</evidence>
<evidence type="ECO:0000256" key="1">
    <source>
        <dbReference type="ARBA" id="ARBA00001917"/>
    </source>
</evidence>
<dbReference type="Pfam" id="PF01613">
    <property type="entry name" value="Flavin_Reduct"/>
    <property type="match status" value="1"/>
</dbReference>
<comment type="cofactor">
    <cofactor evidence="1">
        <name>FMN</name>
        <dbReference type="ChEBI" id="CHEBI:58210"/>
    </cofactor>
</comment>
<feature type="domain" description="Flavin reductase like" evidence="5">
    <location>
        <begin position="23"/>
        <end position="181"/>
    </location>
</feature>
<dbReference type="SUPFAM" id="SSF50475">
    <property type="entry name" value="FMN-binding split barrel"/>
    <property type="match status" value="1"/>
</dbReference>
<reference evidence="6 7" key="1">
    <citation type="journal article" date="2019" name="Nat. Commun.">
        <title>The antimicrobial potential of Streptomyces from insect microbiomes.</title>
        <authorList>
            <person name="Chevrette M.G."/>
            <person name="Carlson C.M."/>
            <person name="Ortega H.E."/>
            <person name="Thomas C."/>
            <person name="Ananiev G.E."/>
            <person name="Barns K.J."/>
            <person name="Book A.J."/>
            <person name="Cagnazzo J."/>
            <person name="Carlos C."/>
            <person name="Flanigan W."/>
            <person name="Grubbs K.J."/>
            <person name="Horn H.A."/>
            <person name="Hoffmann F.M."/>
            <person name="Klassen J.L."/>
            <person name="Knack J.J."/>
            <person name="Lewin G.R."/>
            <person name="McDonald B.R."/>
            <person name="Muller L."/>
            <person name="Melo W.G.P."/>
            <person name="Pinto-Tomas A.A."/>
            <person name="Schmitz A."/>
            <person name="Wendt-Pienkowski E."/>
            <person name="Wildman S."/>
            <person name="Zhao M."/>
            <person name="Zhang F."/>
            <person name="Bugni T.S."/>
            <person name="Andes D.R."/>
            <person name="Pupo M.T."/>
            <person name="Currie C.R."/>
        </authorList>
    </citation>
    <scope>NUCLEOTIDE SEQUENCE [LARGE SCALE GENOMIC DNA]</scope>
    <source>
        <strain evidence="6 7">SID5840</strain>
    </source>
</reference>
<dbReference type="InterPro" id="IPR052174">
    <property type="entry name" value="Flavoredoxin"/>
</dbReference>
<comment type="caution">
    <text evidence="6">The sequence shown here is derived from an EMBL/GenBank/DDBJ whole genome shotgun (WGS) entry which is preliminary data.</text>
</comment>
<organism evidence="6 7">
    <name type="scientific">Nocardiopsis alba</name>
    <dbReference type="NCBI Taxonomy" id="53437"/>
    <lineage>
        <taxon>Bacteria</taxon>
        <taxon>Bacillati</taxon>
        <taxon>Actinomycetota</taxon>
        <taxon>Actinomycetes</taxon>
        <taxon>Streptosporangiales</taxon>
        <taxon>Nocardiopsidaceae</taxon>
        <taxon>Nocardiopsis</taxon>
    </lineage>
</organism>
<dbReference type="PANTHER" id="PTHR43567">
    <property type="entry name" value="FLAVOREDOXIN-RELATED-RELATED"/>
    <property type="match status" value="1"/>
</dbReference>